<dbReference type="GO" id="GO:0080120">
    <property type="term" value="P:CAAX-box protein maturation"/>
    <property type="evidence" value="ECO:0007669"/>
    <property type="project" value="UniProtKB-ARBA"/>
</dbReference>
<dbReference type="AlphaFoldDB" id="A0A9X1XYG3"/>
<feature type="transmembrane region" description="Helical" evidence="1">
    <location>
        <begin position="124"/>
        <end position="143"/>
    </location>
</feature>
<proteinExistence type="predicted"/>
<dbReference type="EC" id="3.4.-.-" evidence="3"/>
<evidence type="ECO:0000313" key="3">
    <source>
        <dbReference type="EMBL" id="MCK8487051.1"/>
    </source>
</evidence>
<dbReference type="Pfam" id="PF02517">
    <property type="entry name" value="Rce1-like"/>
    <property type="match status" value="1"/>
</dbReference>
<dbReference type="InterPro" id="IPR003675">
    <property type="entry name" value="Rce1/LyrA-like_dom"/>
</dbReference>
<comment type="caution">
    <text evidence="3">The sequence shown here is derived from an EMBL/GenBank/DDBJ whole genome shotgun (WGS) entry which is preliminary data.</text>
</comment>
<accession>A0A9X1XYG3</accession>
<keyword evidence="1" id="KW-1133">Transmembrane helix</keyword>
<evidence type="ECO:0000313" key="4">
    <source>
        <dbReference type="Proteomes" id="UP001139534"/>
    </source>
</evidence>
<dbReference type="Proteomes" id="UP001139534">
    <property type="component" value="Unassembled WGS sequence"/>
</dbReference>
<organism evidence="3 4">
    <name type="scientific">Paenibacillus mellifer</name>
    <dbReference type="NCBI Taxonomy" id="2937794"/>
    <lineage>
        <taxon>Bacteria</taxon>
        <taxon>Bacillati</taxon>
        <taxon>Bacillota</taxon>
        <taxon>Bacilli</taxon>
        <taxon>Bacillales</taxon>
        <taxon>Paenibacillaceae</taxon>
        <taxon>Paenibacillus</taxon>
    </lineage>
</organism>
<feature type="domain" description="CAAX prenyl protease 2/Lysostaphin resistance protein A-like" evidence="2">
    <location>
        <begin position="128"/>
        <end position="226"/>
    </location>
</feature>
<dbReference type="GO" id="GO:0004175">
    <property type="term" value="F:endopeptidase activity"/>
    <property type="evidence" value="ECO:0007669"/>
    <property type="project" value="UniProtKB-ARBA"/>
</dbReference>
<feature type="transmembrane region" description="Helical" evidence="1">
    <location>
        <begin position="215"/>
        <end position="235"/>
    </location>
</feature>
<gene>
    <name evidence="3" type="ORF">M0651_07705</name>
</gene>
<sequence length="237" mass="26567">MSIAFVWSSLLMRTIFFILFGLLIVGASALAGNEHPLQAAERWWPFQAILANLATFIVLRSFLRREGQAYSRIFDFQKKRLGKDLKQFAWLLAVGFALGGIPLYVFSAVILGSFVPPDLMFQPLPVWAAVIALVIFPLSNGLVETPTYIGYALPRLKKITGKQWLAILLAGLALAFQHIVLPIVADVPYMLWRFVAFIPLGIAIGFIFSRTRRLLPIALAHYVMDLQLAITLFIYSI</sequence>
<evidence type="ECO:0000259" key="2">
    <source>
        <dbReference type="Pfam" id="PF02517"/>
    </source>
</evidence>
<keyword evidence="1" id="KW-0812">Transmembrane</keyword>
<name>A0A9X1XYG3_9BACL</name>
<keyword evidence="4" id="KW-1185">Reference proteome</keyword>
<keyword evidence="1" id="KW-0472">Membrane</keyword>
<dbReference type="GO" id="GO:0006508">
    <property type="term" value="P:proteolysis"/>
    <property type="evidence" value="ECO:0007669"/>
    <property type="project" value="UniProtKB-KW"/>
</dbReference>
<evidence type="ECO:0000256" key="1">
    <source>
        <dbReference type="SAM" id="Phobius"/>
    </source>
</evidence>
<feature type="transmembrane region" description="Helical" evidence="1">
    <location>
        <begin position="164"/>
        <end position="184"/>
    </location>
</feature>
<feature type="transmembrane region" description="Helical" evidence="1">
    <location>
        <begin position="45"/>
        <end position="63"/>
    </location>
</feature>
<reference evidence="3" key="1">
    <citation type="submission" date="2022-04" db="EMBL/GenBank/DDBJ databases">
        <authorList>
            <person name="Seo M.-J."/>
        </authorList>
    </citation>
    <scope>NUCLEOTIDE SEQUENCE</scope>
    <source>
        <strain evidence="3">MBLB2552</strain>
    </source>
</reference>
<dbReference type="EMBL" id="JALPRK010000005">
    <property type="protein sequence ID" value="MCK8487051.1"/>
    <property type="molecule type" value="Genomic_DNA"/>
</dbReference>
<feature type="transmembrane region" description="Helical" evidence="1">
    <location>
        <begin position="190"/>
        <end position="208"/>
    </location>
</feature>
<feature type="transmembrane region" description="Helical" evidence="1">
    <location>
        <begin position="88"/>
        <end position="112"/>
    </location>
</feature>
<dbReference type="RefSeq" id="WP_248551262.1">
    <property type="nucleotide sequence ID" value="NZ_JALPRK010000005.1"/>
</dbReference>
<keyword evidence="3" id="KW-0645">Protease</keyword>
<protein>
    <submittedName>
        <fullName evidence="3">CPBP family glutamic-type intramembrane protease</fullName>
        <ecNumber evidence="3">3.4.-.-</ecNumber>
    </submittedName>
</protein>
<keyword evidence="3" id="KW-0378">Hydrolase</keyword>